<dbReference type="Proteomes" id="UP001281147">
    <property type="component" value="Unassembled WGS sequence"/>
</dbReference>
<name>A0ACC3NU31_9PEZI</name>
<reference evidence="1" key="1">
    <citation type="submission" date="2023-07" db="EMBL/GenBank/DDBJ databases">
        <title>Black Yeasts Isolated from many extreme environments.</title>
        <authorList>
            <person name="Coleine C."/>
            <person name="Stajich J.E."/>
            <person name="Selbmann L."/>
        </authorList>
    </citation>
    <scope>NUCLEOTIDE SEQUENCE</scope>
    <source>
        <strain evidence="1">CCFEE 5714</strain>
    </source>
</reference>
<sequence>MLSSASSRAASLCALAVLCVLVILGALTVFGRRTDDDDGLWSFVSRPDIHSPRWNIHVYDEAALAPGYWFLAPYKDHGKGDAPDSGWQGPHIYDQDGTLIWSSTELEDAERIRRVEGFTISQVDFGHGQGIEDVFTAMDMRGKVVFIDNAYQMRKHEKGAMGDEGFNSHELNVVDDGTRAMVVFTTYRHEPPEEELRRAGVQEEEDKQCRIACNGIAEYDVKSWERTWEWSSCDGEAGAGHIALDESTLWRADWRGNKKCPHDYVHANSVDKTSQGDYLFSSRHTDTLYKISKTDGRIIWRLGGVKSDFIHLDDFKFSRQHHVRYRGGNATHTILSILDNAKANAGNQPPTYAHSRGLVIAVDEASTPMTAQIVAQYDHPDGEGNYAPRRGSCQLLPNGNAFMGWSEKGLQSEHSANGTMLMQARFQSHWLGSYRAFKFDGFVGMPTNPPDVVAQVVVSRDPNVGNRTQVFVSWNGATEVAKWRLLETDQSGKVGKHLASASKTGFESRIDYAGTPLQYIVTEALARNGSVHATSRVVEVVEVVLAESPSLLHSPLFIAAFAVTVAAVLVLAAVWGLVACLRRKGGPSSRFVDLLSMRGRYRKLSSKQPDVGEGSKEPLMEDGEAWNEVVDPDEK</sequence>
<organism evidence="1 2">
    <name type="scientific">Vermiconidia calcicola</name>
    <dbReference type="NCBI Taxonomy" id="1690605"/>
    <lineage>
        <taxon>Eukaryota</taxon>
        <taxon>Fungi</taxon>
        <taxon>Dikarya</taxon>
        <taxon>Ascomycota</taxon>
        <taxon>Pezizomycotina</taxon>
        <taxon>Dothideomycetes</taxon>
        <taxon>Dothideomycetidae</taxon>
        <taxon>Mycosphaerellales</taxon>
        <taxon>Extremaceae</taxon>
        <taxon>Vermiconidia</taxon>
    </lineage>
</organism>
<proteinExistence type="predicted"/>
<keyword evidence="2" id="KW-1185">Reference proteome</keyword>
<gene>
    <name evidence="1" type="ORF">LTR37_002111</name>
</gene>
<evidence type="ECO:0000313" key="1">
    <source>
        <dbReference type="EMBL" id="KAK3722966.1"/>
    </source>
</evidence>
<evidence type="ECO:0000313" key="2">
    <source>
        <dbReference type="Proteomes" id="UP001281147"/>
    </source>
</evidence>
<protein>
    <submittedName>
        <fullName evidence="1">Uncharacterized protein</fullName>
    </submittedName>
</protein>
<accession>A0ACC3NU31</accession>
<comment type="caution">
    <text evidence="1">The sequence shown here is derived from an EMBL/GenBank/DDBJ whole genome shotgun (WGS) entry which is preliminary data.</text>
</comment>
<dbReference type="EMBL" id="JAUTXU010000011">
    <property type="protein sequence ID" value="KAK3722966.1"/>
    <property type="molecule type" value="Genomic_DNA"/>
</dbReference>